<sequence length="103" mass="10542">MMLVLAVVVLGAGTFAFRVAGPALRARVEISPRVETLMVIGVAVLFAALVATSTLIENHGFAGYARTAGVLVGGILAWRKAPFVLVVLAAAGTAAMLRLLGVP</sequence>
<feature type="transmembrane region" description="Helical" evidence="1">
    <location>
        <begin position="83"/>
        <end position="101"/>
    </location>
</feature>
<keyword evidence="1" id="KW-0472">Membrane</keyword>
<dbReference type="Proteomes" id="UP000763557">
    <property type="component" value="Unassembled WGS sequence"/>
</dbReference>
<keyword evidence="3" id="KW-1185">Reference proteome</keyword>
<reference evidence="2 3" key="1">
    <citation type="submission" date="2020-01" db="EMBL/GenBank/DDBJ databases">
        <title>Kibdelosporangium persica a novel Actinomycetes from a hot desert in Iran.</title>
        <authorList>
            <person name="Safaei N."/>
            <person name="Zaburannyi N."/>
            <person name="Mueller R."/>
            <person name="Wink J."/>
        </authorList>
    </citation>
    <scope>NUCLEOTIDE SEQUENCE [LARGE SCALE GENOMIC DNA]</scope>
    <source>
        <strain evidence="2 3">4NS15</strain>
    </source>
</reference>
<feature type="transmembrane region" description="Helical" evidence="1">
    <location>
        <begin position="36"/>
        <end position="56"/>
    </location>
</feature>
<accession>A0ABX2FDA1</accession>
<dbReference type="EMBL" id="JAAATY010000023">
    <property type="protein sequence ID" value="NRN68885.1"/>
    <property type="molecule type" value="Genomic_DNA"/>
</dbReference>
<name>A0ABX2FDA1_9PSEU</name>
<evidence type="ECO:0000313" key="2">
    <source>
        <dbReference type="EMBL" id="NRN68885.1"/>
    </source>
</evidence>
<protein>
    <submittedName>
        <fullName evidence="2">Branched-subunit amino acid transport protein AzlD</fullName>
    </submittedName>
</protein>
<proteinExistence type="predicted"/>
<organism evidence="2 3">
    <name type="scientific">Kibdelosporangium persicum</name>
    <dbReference type="NCBI Taxonomy" id="2698649"/>
    <lineage>
        <taxon>Bacteria</taxon>
        <taxon>Bacillati</taxon>
        <taxon>Actinomycetota</taxon>
        <taxon>Actinomycetes</taxon>
        <taxon>Pseudonocardiales</taxon>
        <taxon>Pseudonocardiaceae</taxon>
        <taxon>Kibdelosporangium</taxon>
    </lineage>
</organism>
<dbReference type="Pfam" id="PF05437">
    <property type="entry name" value="AzlD"/>
    <property type="match status" value="1"/>
</dbReference>
<keyword evidence="1" id="KW-1133">Transmembrane helix</keyword>
<evidence type="ECO:0000313" key="3">
    <source>
        <dbReference type="Proteomes" id="UP000763557"/>
    </source>
</evidence>
<keyword evidence="1" id="KW-0812">Transmembrane</keyword>
<evidence type="ECO:0000256" key="1">
    <source>
        <dbReference type="SAM" id="Phobius"/>
    </source>
</evidence>
<dbReference type="InterPro" id="IPR008407">
    <property type="entry name" value="Brnchd-chn_aa_trnsp_AzlD"/>
</dbReference>
<gene>
    <name evidence="2" type="ORF">GC106_61410</name>
</gene>
<dbReference type="RefSeq" id="WP_173138477.1">
    <property type="nucleotide sequence ID" value="NZ_CBCSGW010000029.1"/>
</dbReference>
<comment type="caution">
    <text evidence="2">The sequence shown here is derived from an EMBL/GenBank/DDBJ whole genome shotgun (WGS) entry which is preliminary data.</text>
</comment>